<dbReference type="Proteomes" id="UP001251217">
    <property type="component" value="Unassembled WGS sequence"/>
</dbReference>
<accession>A0ABU1XEH5</accession>
<organism evidence="1 2">
    <name type="scientific">Nocardia kruczakiae</name>
    <dbReference type="NCBI Taxonomy" id="261477"/>
    <lineage>
        <taxon>Bacteria</taxon>
        <taxon>Bacillati</taxon>
        <taxon>Actinomycetota</taxon>
        <taxon>Actinomycetes</taxon>
        <taxon>Mycobacteriales</taxon>
        <taxon>Nocardiaceae</taxon>
        <taxon>Nocardia</taxon>
    </lineage>
</organism>
<proteinExistence type="predicted"/>
<comment type="caution">
    <text evidence="1">The sequence shown here is derived from an EMBL/GenBank/DDBJ whole genome shotgun (WGS) entry which is preliminary data.</text>
</comment>
<evidence type="ECO:0008006" key="3">
    <source>
        <dbReference type="Google" id="ProtNLM"/>
    </source>
</evidence>
<sequence>MAISVTPRYVSDSISNVVDYLSSADLLLAQTSISRSQEVVSWHPLQPGVPFLSHRMHPDADQYRSWIDAGHYTCVLFDGSILQMTYNISGRKISGHRLAYAPCPWVLDTSLLEGGEPLSDILDAYRNEQCALRSPVRIDYDPTASRAGHPSVHLTFNSVDCRIACIAPISPHRFADFIFKHFYNDYWHAHRVFFQTASASHIGEPTITDEDSDDIHMAWNSRLQVS</sequence>
<name>A0ABU1XEH5_9NOCA</name>
<reference evidence="1 2" key="1">
    <citation type="submission" date="2023-07" db="EMBL/GenBank/DDBJ databases">
        <title>Sorghum-associated microbial communities from plants grown in Nebraska, USA.</title>
        <authorList>
            <person name="Schachtman D."/>
        </authorList>
    </citation>
    <scope>NUCLEOTIDE SEQUENCE [LARGE SCALE GENOMIC DNA]</scope>
    <source>
        <strain evidence="1 2">4272</strain>
    </source>
</reference>
<dbReference type="Pfam" id="PF10053">
    <property type="entry name" value="DUF2290"/>
    <property type="match status" value="1"/>
</dbReference>
<evidence type="ECO:0000313" key="1">
    <source>
        <dbReference type="EMBL" id="MDR7168948.1"/>
    </source>
</evidence>
<evidence type="ECO:0000313" key="2">
    <source>
        <dbReference type="Proteomes" id="UP001251217"/>
    </source>
</evidence>
<dbReference type="EMBL" id="JAVDWW010000004">
    <property type="protein sequence ID" value="MDR7168948.1"/>
    <property type="molecule type" value="Genomic_DNA"/>
</dbReference>
<gene>
    <name evidence="1" type="ORF">J2W56_002689</name>
</gene>
<protein>
    <recommendedName>
        <fullName evidence="3">DUF2290 domain-containing protein</fullName>
    </recommendedName>
</protein>
<dbReference type="InterPro" id="IPR018742">
    <property type="entry name" value="DUF2290"/>
</dbReference>
<keyword evidence="2" id="KW-1185">Reference proteome</keyword>